<name>A0A519BEX1_ACIG2</name>
<gene>
    <name evidence="1" type="ORF">EVJ46_09860</name>
</gene>
<accession>A0A519BEX1</accession>
<evidence type="ECO:0000313" key="2">
    <source>
        <dbReference type="Proteomes" id="UP000316562"/>
    </source>
</evidence>
<dbReference type="InterPro" id="IPR011990">
    <property type="entry name" value="TPR-like_helical_dom_sf"/>
</dbReference>
<protein>
    <submittedName>
        <fullName evidence="1">Tetratricopeptide repeat protein</fullName>
    </submittedName>
</protein>
<dbReference type="EMBL" id="SGBC01000004">
    <property type="protein sequence ID" value="RZD15813.1"/>
    <property type="molecule type" value="Genomic_DNA"/>
</dbReference>
<evidence type="ECO:0000313" key="1">
    <source>
        <dbReference type="EMBL" id="RZD15813.1"/>
    </source>
</evidence>
<dbReference type="Gene3D" id="1.25.40.10">
    <property type="entry name" value="Tetratricopeptide repeat domain"/>
    <property type="match status" value="1"/>
</dbReference>
<organism evidence="1 2">
    <name type="scientific">Acididesulfobacter guangdongensis</name>
    <dbReference type="NCBI Taxonomy" id="2597225"/>
    <lineage>
        <taxon>Bacteria</taxon>
        <taxon>Deltaproteobacteria</taxon>
        <taxon>Candidatus Acidulodesulfobacterales</taxon>
        <taxon>Candidatus Acididesulfobacter</taxon>
    </lineage>
</organism>
<proteinExistence type="predicted"/>
<dbReference type="SUPFAM" id="SSF48452">
    <property type="entry name" value="TPR-like"/>
    <property type="match status" value="1"/>
</dbReference>
<sequence length="454" mass="53378">MNYYYELNKLARFYEGIQAFQKNAEQFLSKSNSFNNYDNYNGLNDCGNNTNNDSNIDLRLNLLKSYYINGNFTAIKAHIDNFEKTCNIKEFVKKFKLSAPISSRININNACNTFLKKIMTEYYNVIIIGNEYLSAYDKSAITKQILIYLEIFNTINSLKDIINTTVNEKEINNNDIKNIETDEKEIDNNDLITITTNGNEINGDDTTNIKIIIDRKEINNNDKIEYKYCNEPHEPDYSTYTYTYNYNYTPLFFDLCKYLYEFKEYEKLTFFYNMMNFSKKIYNDFKNSYAEEMYSTAFENYSAGSTSETFEEFDKIHYKINGDFDKIKIEESNAAYNNINSKFFDILNMWESRTKNYYTKDEICFSSAMFITNEYIPVLSELYNDIGNGNIYTDDNITGVIKANYSNALKLFKKAIALNSYNPDYYFNYAECLKKSGRSKDAEIFFKKAFESAL</sequence>
<dbReference type="Pfam" id="PF14559">
    <property type="entry name" value="TPR_19"/>
    <property type="match status" value="1"/>
</dbReference>
<comment type="caution">
    <text evidence="1">The sequence shown here is derived from an EMBL/GenBank/DDBJ whole genome shotgun (WGS) entry which is preliminary data.</text>
</comment>
<reference evidence="1 2" key="1">
    <citation type="journal article" date="2019" name="ISME J.">
        <title>Insights into ecological role of a new deltaproteobacterial order Candidatus Acidulodesulfobacterales by metagenomics and metatranscriptomics.</title>
        <authorList>
            <person name="Tan S."/>
            <person name="Liu J."/>
            <person name="Fang Y."/>
            <person name="Hedlund B.P."/>
            <person name="Lian Z.H."/>
            <person name="Huang L.Y."/>
            <person name="Li J.T."/>
            <person name="Huang L.N."/>
            <person name="Li W.J."/>
            <person name="Jiang H.C."/>
            <person name="Dong H.L."/>
            <person name="Shu W.S."/>
        </authorList>
    </citation>
    <scope>NUCLEOTIDE SEQUENCE [LARGE SCALE GENOMIC DNA]</scope>
    <source>
        <strain evidence="1">AP2</strain>
    </source>
</reference>
<dbReference type="Proteomes" id="UP000316562">
    <property type="component" value="Unassembled WGS sequence"/>
</dbReference>
<dbReference type="AlphaFoldDB" id="A0A519BEX1"/>